<keyword evidence="2" id="KW-1185">Reference proteome</keyword>
<proteinExistence type="predicted"/>
<dbReference type="Proteomes" id="UP001501442">
    <property type="component" value="Unassembled WGS sequence"/>
</dbReference>
<dbReference type="EMBL" id="BAABHK010000010">
    <property type="protein sequence ID" value="GAA4632483.1"/>
    <property type="molecule type" value="Genomic_DNA"/>
</dbReference>
<accession>A0ABP8UKW4</accession>
<evidence type="ECO:0000313" key="2">
    <source>
        <dbReference type="Proteomes" id="UP001501442"/>
    </source>
</evidence>
<comment type="caution">
    <text evidence="1">The sequence shown here is derived from an EMBL/GenBank/DDBJ whole genome shotgun (WGS) entry which is preliminary data.</text>
</comment>
<sequence>MSCAFHQLRECLGVRPALFSERCSRCVRTEQCFVQATVTHLPFGEAALFEEGRFRLPLQEVFSMAQAARAHASAAQGPRQGKIALTVPISCR</sequence>
<dbReference type="Gene3D" id="3.90.180.10">
    <property type="entry name" value="Medium-chain alcohol dehydrogenases, catalytic domain"/>
    <property type="match status" value="1"/>
</dbReference>
<reference evidence="2" key="1">
    <citation type="journal article" date="2019" name="Int. J. Syst. Evol. Microbiol.">
        <title>The Global Catalogue of Microorganisms (GCM) 10K type strain sequencing project: providing services to taxonomists for standard genome sequencing and annotation.</title>
        <authorList>
            <consortium name="The Broad Institute Genomics Platform"/>
            <consortium name="The Broad Institute Genome Sequencing Center for Infectious Disease"/>
            <person name="Wu L."/>
            <person name="Ma J."/>
        </authorList>
    </citation>
    <scope>NUCLEOTIDE SEQUENCE [LARGE SCALE GENOMIC DNA]</scope>
    <source>
        <strain evidence="2">JCM 17939</strain>
    </source>
</reference>
<evidence type="ECO:0000313" key="1">
    <source>
        <dbReference type="EMBL" id="GAA4632483.1"/>
    </source>
</evidence>
<organism evidence="1 2">
    <name type="scientific">Actinoallomurus vinaceus</name>
    <dbReference type="NCBI Taxonomy" id="1080074"/>
    <lineage>
        <taxon>Bacteria</taxon>
        <taxon>Bacillati</taxon>
        <taxon>Actinomycetota</taxon>
        <taxon>Actinomycetes</taxon>
        <taxon>Streptosporangiales</taxon>
        <taxon>Thermomonosporaceae</taxon>
        <taxon>Actinoallomurus</taxon>
    </lineage>
</organism>
<name>A0ABP8UKW4_9ACTN</name>
<dbReference type="Pfam" id="PF13602">
    <property type="entry name" value="ADH_zinc_N_2"/>
    <property type="match status" value="1"/>
</dbReference>
<gene>
    <name evidence="1" type="ORF">GCM10023196_066110</name>
</gene>
<protein>
    <submittedName>
        <fullName evidence="1">Uncharacterized protein</fullName>
    </submittedName>
</protein>